<evidence type="ECO:0000313" key="3">
    <source>
        <dbReference type="Proteomes" id="UP000019402"/>
    </source>
</evidence>
<sequence length="189" mass="21479">MKKQKIDIRFGVLSLLVLFAAFSRLIPHPPNFAPIAAMALFSSAYFSKKHIALIIPVLSMWLSDIVINNTIYAQYFNGFTFFYPGFYWTYLAFIIIGELGFFLLKPIKPQNILVASLSASLLFFLISNFGVWTSETMYTKDFSGLLTCYTVAIPFFKNSLMGDLVYCGILFGSFEFAQYKIPTLKLKTI</sequence>
<keyword evidence="1" id="KW-0812">Transmembrane</keyword>
<dbReference type="AlphaFoldDB" id="W7Y376"/>
<evidence type="ECO:0000256" key="1">
    <source>
        <dbReference type="SAM" id="Phobius"/>
    </source>
</evidence>
<organism evidence="2 3">
    <name type="scientific">Saccharicrinis fermentans DSM 9555 = JCM 21142</name>
    <dbReference type="NCBI Taxonomy" id="869213"/>
    <lineage>
        <taxon>Bacteria</taxon>
        <taxon>Pseudomonadati</taxon>
        <taxon>Bacteroidota</taxon>
        <taxon>Bacteroidia</taxon>
        <taxon>Marinilabiliales</taxon>
        <taxon>Marinilabiliaceae</taxon>
        <taxon>Saccharicrinis</taxon>
    </lineage>
</organism>
<accession>W7Y376</accession>
<dbReference type="Pfam" id="PF20221">
    <property type="entry name" value="DUF6580"/>
    <property type="match status" value="1"/>
</dbReference>
<dbReference type="OrthoDB" id="9806699at2"/>
<protein>
    <submittedName>
        <fullName evidence="2">Uncharacterized protein</fullName>
    </submittedName>
</protein>
<comment type="caution">
    <text evidence="2">The sequence shown here is derived from an EMBL/GenBank/DDBJ whole genome shotgun (WGS) entry which is preliminary data.</text>
</comment>
<dbReference type="EMBL" id="BAMD01000077">
    <property type="protein sequence ID" value="GAF05290.1"/>
    <property type="molecule type" value="Genomic_DNA"/>
</dbReference>
<gene>
    <name evidence="2" type="ORF">JCM21142_94019</name>
</gene>
<keyword evidence="1" id="KW-0472">Membrane</keyword>
<keyword evidence="1" id="KW-1133">Transmembrane helix</keyword>
<dbReference type="STRING" id="869213.GCA_000517085_00141"/>
<dbReference type="Proteomes" id="UP000019402">
    <property type="component" value="Unassembled WGS sequence"/>
</dbReference>
<name>W7Y376_9BACT</name>
<keyword evidence="3" id="KW-1185">Reference proteome</keyword>
<feature type="transmembrane region" description="Helical" evidence="1">
    <location>
        <begin position="87"/>
        <end position="104"/>
    </location>
</feature>
<proteinExistence type="predicted"/>
<dbReference type="RefSeq" id="WP_044214149.1">
    <property type="nucleotide sequence ID" value="NZ_BAMD01000077.1"/>
</dbReference>
<dbReference type="eggNOG" id="ENOG5032RTJ">
    <property type="taxonomic scope" value="Bacteria"/>
</dbReference>
<feature type="transmembrane region" description="Helical" evidence="1">
    <location>
        <begin position="54"/>
        <end position="75"/>
    </location>
</feature>
<feature type="transmembrane region" description="Helical" evidence="1">
    <location>
        <begin position="7"/>
        <end position="26"/>
    </location>
</feature>
<evidence type="ECO:0000313" key="2">
    <source>
        <dbReference type="EMBL" id="GAF05290.1"/>
    </source>
</evidence>
<dbReference type="InterPro" id="IPR046487">
    <property type="entry name" value="DUF6580"/>
</dbReference>
<feature type="transmembrane region" description="Helical" evidence="1">
    <location>
        <begin position="111"/>
        <end position="132"/>
    </location>
</feature>
<reference evidence="2 3" key="1">
    <citation type="journal article" date="2014" name="Genome Announc.">
        <title>Draft Genome Sequence of Cytophaga fermentans JCM 21142T, a Facultative Anaerobe Isolated from Marine Mud.</title>
        <authorList>
            <person name="Starns D."/>
            <person name="Oshima K."/>
            <person name="Suda W."/>
            <person name="Iino T."/>
            <person name="Yuki M."/>
            <person name="Inoue J."/>
            <person name="Kitamura K."/>
            <person name="Iida T."/>
            <person name="Darby A."/>
            <person name="Hattori M."/>
            <person name="Ohkuma M."/>
        </authorList>
    </citation>
    <scope>NUCLEOTIDE SEQUENCE [LARGE SCALE GENOMIC DNA]</scope>
    <source>
        <strain evidence="2 3">JCM 21142</strain>
    </source>
</reference>